<dbReference type="Pfam" id="PF02779">
    <property type="entry name" value="Transket_pyr"/>
    <property type="match status" value="1"/>
</dbReference>
<dbReference type="CDD" id="cd07033">
    <property type="entry name" value="TPP_PYR_DXS_TK_like"/>
    <property type="match status" value="1"/>
</dbReference>
<dbReference type="InterPro" id="IPR051157">
    <property type="entry name" value="PDH/Transketolase"/>
</dbReference>
<dbReference type="PANTHER" id="PTHR43825">
    <property type="entry name" value="PYRUVATE DEHYDROGENASE E1 COMPONENT"/>
    <property type="match status" value="1"/>
</dbReference>
<evidence type="ECO:0000256" key="1">
    <source>
        <dbReference type="ARBA" id="ARBA00001936"/>
    </source>
</evidence>
<keyword evidence="5" id="KW-0786">Thiamine pyrophosphate</keyword>
<dbReference type="Pfam" id="PF00456">
    <property type="entry name" value="Transketolase_N"/>
    <property type="match status" value="1"/>
</dbReference>
<dbReference type="InterPro" id="IPR005474">
    <property type="entry name" value="Transketolase_N"/>
</dbReference>
<sequence>MMHHDKFELKFVPISQIKTVQDGVQDPVKKSELLADIFRINTLSMIMQAGSGHLGTSFSCMDILTWLWTEVLKNPNQKDERESDTFFSSKGHDAPALYSVLIGLGKLEESFLHKLRRLDGLPGHPDIHTPYIAANTGSLGMGISKARGMATANRLSGKKGRFYILTGDGELQEGQIWESLAPVASRQMSEITVIIDHNKLQSDIEVRQVSDLGNLEDKFRSFGWEVFRVDGHDFVQMSKIIDEARRVKDKPQVIIADTIKGKGSSVSVAGRHRNEDELYNFHAGAPSPENYEKILAELTASINAQLSRLNLGNLEFERTEIDLPAVLRGTEKLVAAYGEELAKLGGENENIVVLDGDLMKDTGLIQFKKQFPERFFECGIAEQDMVSMAGGLALRGKLPIVHSFACFLSTRPNEQIYNNATEETKIIYVGSLAGLLPAAPGHSHQSVRDISALGSTPGLTMIEPSSELETRLALRWAVENNPQSTYIRLVSLPRELPYELPRNYKMEPGRGVKLVDGKAAAVFAYGPVMLAEAVKAAAELKIQKISVAVYNLPWLNQIDKDWLLGESQNYKSIFTIDDHYLKFGQGSMIAAAFSGTGKKVVNFGLDQIPACGQVAEVLEFHGLDANSLARKIKSEIGA</sequence>
<feature type="domain" description="Transketolase-like pyrimidine-binding" evidence="6">
    <location>
        <begin position="331"/>
        <end position="495"/>
    </location>
</feature>
<dbReference type="Gene3D" id="3.40.50.970">
    <property type="match status" value="2"/>
</dbReference>
<evidence type="ECO:0000313" key="7">
    <source>
        <dbReference type="EMBL" id="OGE75946.1"/>
    </source>
</evidence>
<organism evidence="7 8">
    <name type="scientific">Candidatus Doudnabacteria bacterium RIFCSPHIGHO2_01_52_17</name>
    <dbReference type="NCBI Taxonomy" id="1817820"/>
    <lineage>
        <taxon>Bacteria</taxon>
        <taxon>Candidatus Doudnaibacteriota</taxon>
    </lineage>
</organism>
<proteinExistence type="inferred from homology"/>
<dbReference type="SUPFAM" id="SSF52922">
    <property type="entry name" value="TK C-terminal domain-like"/>
    <property type="match status" value="1"/>
</dbReference>
<dbReference type="EMBL" id="MFEG01000021">
    <property type="protein sequence ID" value="OGE75946.1"/>
    <property type="molecule type" value="Genomic_DNA"/>
</dbReference>
<evidence type="ECO:0000256" key="5">
    <source>
        <dbReference type="ARBA" id="ARBA00023052"/>
    </source>
</evidence>
<accession>A0A1F5NE67</accession>
<dbReference type="InterPro" id="IPR033248">
    <property type="entry name" value="Transketolase_C"/>
</dbReference>
<comment type="similarity">
    <text evidence="4">Belongs to the transketolase family.</text>
</comment>
<protein>
    <submittedName>
        <fullName evidence="7">Transketolase</fullName>
    </submittedName>
</protein>
<comment type="cofactor">
    <cofactor evidence="3">
        <name>thiamine diphosphate</name>
        <dbReference type="ChEBI" id="CHEBI:58937"/>
    </cofactor>
</comment>
<comment type="caution">
    <text evidence="7">The sequence shown here is derived from an EMBL/GenBank/DDBJ whole genome shotgun (WGS) entry which is preliminary data.</text>
</comment>
<dbReference type="PANTHER" id="PTHR43825:SF1">
    <property type="entry name" value="TRANSKETOLASE-LIKE PYRIMIDINE-BINDING DOMAIN-CONTAINING PROTEIN"/>
    <property type="match status" value="1"/>
</dbReference>
<evidence type="ECO:0000256" key="4">
    <source>
        <dbReference type="ARBA" id="ARBA00007131"/>
    </source>
</evidence>
<dbReference type="FunFam" id="3.40.50.970:FF:000129">
    <property type="entry name" value="Transketolase"/>
    <property type="match status" value="1"/>
</dbReference>
<dbReference type="Proteomes" id="UP000176547">
    <property type="component" value="Unassembled WGS sequence"/>
</dbReference>
<dbReference type="AlphaFoldDB" id="A0A1F5NE67"/>
<name>A0A1F5NE67_9BACT</name>
<dbReference type="InterPro" id="IPR005475">
    <property type="entry name" value="Transketolase-like_Pyr-bd"/>
</dbReference>
<evidence type="ECO:0000313" key="8">
    <source>
        <dbReference type="Proteomes" id="UP000176547"/>
    </source>
</evidence>
<dbReference type="SUPFAM" id="SSF52518">
    <property type="entry name" value="Thiamin diphosphate-binding fold (THDP-binding)"/>
    <property type="match status" value="2"/>
</dbReference>
<dbReference type="InterPro" id="IPR009014">
    <property type="entry name" value="Transketo_C/PFOR_II"/>
</dbReference>
<evidence type="ECO:0000256" key="3">
    <source>
        <dbReference type="ARBA" id="ARBA00001964"/>
    </source>
</evidence>
<dbReference type="Gene3D" id="3.40.50.920">
    <property type="match status" value="1"/>
</dbReference>
<dbReference type="GO" id="GO:0005737">
    <property type="term" value="C:cytoplasm"/>
    <property type="evidence" value="ECO:0007669"/>
    <property type="project" value="UniProtKB-ARBA"/>
</dbReference>
<evidence type="ECO:0000259" key="6">
    <source>
        <dbReference type="SMART" id="SM00861"/>
    </source>
</evidence>
<evidence type="ECO:0000256" key="2">
    <source>
        <dbReference type="ARBA" id="ARBA00001946"/>
    </source>
</evidence>
<dbReference type="CDD" id="cd02012">
    <property type="entry name" value="TPP_TK"/>
    <property type="match status" value="1"/>
</dbReference>
<gene>
    <name evidence="7" type="ORF">A3K06_01045</name>
</gene>
<comment type="cofactor">
    <cofactor evidence="1">
        <name>Mn(2+)</name>
        <dbReference type="ChEBI" id="CHEBI:29035"/>
    </cofactor>
</comment>
<comment type="cofactor">
    <cofactor evidence="2">
        <name>Mg(2+)</name>
        <dbReference type="ChEBI" id="CHEBI:18420"/>
    </cofactor>
</comment>
<dbReference type="Pfam" id="PF02780">
    <property type="entry name" value="Transketolase_C"/>
    <property type="match status" value="1"/>
</dbReference>
<dbReference type="SMART" id="SM00861">
    <property type="entry name" value="Transket_pyr"/>
    <property type="match status" value="1"/>
</dbReference>
<reference evidence="7 8" key="1">
    <citation type="journal article" date="2016" name="Nat. Commun.">
        <title>Thousands of microbial genomes shed light on interconnected biogeochemical processes in an aquifer system.</title>
        <authorList>
            <person name="Anantharaman K."/>
            <person name="Brown C.T."/>
            <person name="Hug L.A."/>
            <person name="Sharon I."/>
            <person name="Castelle C.J."/>
            <person name="Probst A.J."/>
            <person name="Thomas B.C."/>
            <person name="Singh A."/>
            <person name="Wilkins M.J."/>
            <person name="Karaoz U."/>
            <person name="Brodie E.L."/>
            <person name="Williams K.H."/>
            <person name="Hubbard S.S."/>
            <person name="Banfield J.F."/>
        </authorList>
    </citation>
    <scope>NUCLEOTIDE SEQUENCE [LARGE SCALE GENOMIC DNA]</scope>
</reference>
<dbReference type="InterPro" id="IPR029061">
    <property type="entry name" value="THDP-binding"/>
</dbReference>